<evidence type="ECO:0000313" key="2">
    <source>
        <dbReference type="EMBL" id="CAA9412664.1"/>
    </source>
</evidence>
<protein>
    <submittedName>
        <fullName evidence="2">Uncharacterized protein</fullName>
    </submittedName>
</protein>
<name>A0A6J4PD97_9ACTN</name>
<evidence type="ECO:0000256" key="1">
    <source>
        <dbReference type="SAM" id="MobiDB-lite"/>
    </source>
</evidence>
<organism evidence="2">
    <name type="scientific">uncultured Rubrobacteraceae bacterium</name>
    <dbReference type="NCBI Taxonomy" id="349277"/>
    <lineage>
        <taxon>Bacteria</taxon>
        <taxon>Bacillati</taxon>
        <taxon>Actinomycetota</taxon>
        <taxon>Rubrobacteria</taxon>
        <taxon>Rubrobacterales</taxon>
        <taxon>Rubrobacteraceae</taxon>
        <taxon>environmental samples</taxon>
    </lineage>
</organism>
<feature type="region of interest" description="Disordered" evidence="1">
    <location>
        <begin position="1"/>
        <end position="38"/>
    </location>
</feature>
<accession>A0A6J4PD97</accession>
<dbReference type="EMBL" id="CADCVB010000033">
    <property type="protein sequence ID" value="CAA9412664.1"/>
    <property type="molecule type" value="Genomic_DNA"/>
</dbReference>
<gene>
    <name evidence="2" type="ORF">AVDCRST_MAG78-483</name>
</gene>
<reference evidence="2" key="1">
    <citation type="submission" date="2020-02" db="EMBL/GenBank/DDBJ databases">
        <authorList>
            <person name="Meier V. D."/>
        </authorList>
    </citation>
    <scope>NUCLEOTIDE SEQUENCE</scope>
    <source>
        <strain evidence="2">AVDCRST_MAG78</strain>
    </source>
</reference>
<proteinExistence type="predicted"/>
<sequence>MATAAGHVRYGPTTNRNSDSRRTGFGMGSVDVRSRYLE</sequence>
<dbReference type="AlphaFoldDB" id="A0A6J4PD97"/>